<evidence type="ECO:0000256" key="1">
    <source>
        <dbReference type="ARBA" id="ARBA00001968"/>
    </source>
</evidence>
<keyword evidence="7" id="KW-0540">Nuclease</keyword>
<dbReference type="PANTHER" id="PTHR22930">
    <property type="match status" value="1"/>
</dbReference>
<keyword evidence="14" id="KW-1185">Reference proteome</keyword>
<evidence type="ECO:0000256" key="7">
    <source>
        <dbReference type="ARBA" id="ARBA00022722"/>
    </source>
</evidence>
<dbReference type="InterPro" id="IPR045249">
    <property type="entry name" value="HARBI1-like"/>
</dbReference>
<reference evidence="15" key="1">
    <citation type="submission" date="2025-08" db="UniProtKB">
        <authorList>
            <consortium name="RefSeq"/>
        </authorList>
    </citation>
    <scope>IDENTIFICATION</scope>
    <source>
        <strain evidence="15">USDA-PBARC FA_bdor</strain>
        <tissue evidence="15">Whole organism</tissue>
    </source>
</reference>
<dbReference type="Proteomes" id="UP000694866">
    <property type="component" value="Unplaced"/>
</dbReference>
<dbReference type="GO" id="GO:0005634">
    <property type="term" value="C:nucleus"/>
    <property type="evidence" value="ECO:0007669"/>
    <property type="project" value="UniProtKB-SubCell"/>
</dbReference>
<sequence>MLLDDVFTSSSSSNDSDGTLDDLEELILDNGNRRRIPRIQNFVETVIVRYTNVEFKEHFRMNRTTFEYLLFLMRPDVEGELREFGGVTINPEKRLYITLYVLGTPDSYRSVTTKFGVGKATARRAVKRVVKALCKMRTYFIRWPSHREALETAMRIEQWYKFPGVIGVVDGTHINIAAPNTDPQAYINRKGHHSLQLQVVCNDKLEFIHCCAGLPGSVHDMRGFKYSGIQQRYAEEYFPEDTHLLGDSAYTLQKKLITPYRNDGRLKTRWRYFLDKLPMKRTDLIPYYILAVCILHNICIKNEDTFEYPIIIPDNIDENAEPLQ</sequence>
<dbReference type="GO" id="GO:0046872">
    <property type="term" value="F:metal ion binding"/>
    <property type="evidence" value="ECO:0007669"/>
    <property type="project" value="UniProtKB-KW"/>
</dbReference>
<dbReference type="InterPro" id="IPR026103">
    <property type="entry name" value="HARBI1_animal"/>
</dbReference>
<gene>
    <name evidence="15" type="primary">LOC105272812</name>
</gene>
<name>A0A9R1TR52_9HYME</name>
<comment type="cofactor">
    <cofactor evidence="1">
        <name>a divalent metal cation</name>
        <dbReference type="ChEBI" id="CHEBI:60240"/>
    </cofactor>
</comment>
<dbReference type="PRINTS" id="PR02086">
    <property type="entry name" value="PUTNUCHARBI1"/>
</dbReference>
<keyword evidence="8" id="KW-0479">Metal-binding</keyword>
<evidence type="ECO:0000256" key="8">
    <source>
        <dbReference type="ARBA" id="ARBA00022723"/>
    </source>
</evidence>
<comment type="similarity">
    <text evidence="4">Belongs to the HARBI1 family.</text>
</comment>
<keyword evidence="6" id="KW-0963">Cytoplasm</keyword>
<dbReference type="InterPro" id="IPR027806">
    <property type="entry name" value="HARBI1_dom"/>
</dbReference>
<protein>
    <recommendedName>
        <fullName evidence="5">Putative nuclease HARBI1</fullName>
    </recommendedName>
    <alternativeName>
        <fullName evidence="11">Harbinger transposase-derived nuclease</fullName>
    </alternativeName>
</protein>
<dbReference type="PANTHER" id="PTHR22930:SF85">
    <property type="entry name" value="GH03217P-RELATED"/>
    <property type="match status" value="1"/>
</dbReference>
<proteinExistence type="inferred from homology"/>
<evidence type="ECO:0000313" key="14">
    <source>
        <dbReference type="Proteomes" id="UP000694866"/>
    </source>
</evidence>
<evidence type="ECO:0000259" key="13">
    <source>
        <dbReference type="Pfam" id="PF13359"/>
    </source>
</evidence>
<organism evidence="14 15">
    <name type="scientific">Fopius arisanus</name>
    <dbReference type="NCBI Taxonomy" id="64838"/>
    <lineage>
        <taxon>Eukaryota</taxon>
        <taxon>Metazoa</taxon>
        <taxon>Ecdysozoa</taxon>
        <taxon>Arthropoda</taxon>
        <taxon>Hexapoda</taxon>
        <taxon>Insecta</taxon>
        <taxon>Pterygota</taxon>
        <taxon>Neoptera</taxon>
        <taxon>Endopterygota</taxon>
        <taxon>Hymenoptera</taxon>
        <taxon>Apocrita</taxon>
        <taxon>Ichneumonoidea</taxon>
        <taxon>Braconidae</taxon>
        <taxon>Opiinae</taxon>
        <taxon>Fopius</taxon>
    </lineage>
</organism>
<evidence type="ECO:0000256" key="6">
    <source>
        <dbReference type="ARBA" id="ARBA00022490"/>
    </source>
</evidence>
<dbReference type="OrthoDB" id="2668416at2759"/>
<keyword evidence="10" id="KW-0539">Nucleus</keyword>
<evidence type="ECO:0000256" key="9">
    <source>
        <dbReference type="ARBA" id="ARBA00022801"/>
    </source>
</evidence>
<dbReference type="AlphaFoldDB" id="A0A9R1TR52"/>
<feature type="domain" description="DDE Tnp4" evidence="13">
    <location>
        <begin position="169"/>
        <end position="262"/>
    </location>
</feature>
<accession>A0A9R1TR52</accession>
<dbReference type="KEGG" id="fas:105272812"/>
<evidence type="ECO:0000256" key="3">
    <source>
        <dbReference type="ARBA" id="ARBA00004496"/>
    </source>
</evidence>
<evidence type="ECO:0000256" key="5">
    <source>
        <dbReference type="ARBA" id="ARBA00015519"/>
    </source>
</evidence>
<dbReference type="GO" id="GO:0005737">
    <property type="term" value="C:cytoplasm"/>
    <property type="evidence" value="ECO:0007669"/>
    <property type="project" value="UniProtKB-SubCell"/>
</dbReference>
<evidence type="ECO:0000256" key="11">
    <source>
        <dbReference type="ARBA" id="ARBA00030126"/>
    </source>
</evidence>
<evidence type="ECO:0000313" key="15">
    <source>
        <dbReference type="RefSeq" id="XP_011313338.1"/>
    </source>
</evidence>
<comment type="subcellular location">
    <subcellularLocation>
        <location evidence="3">Cytoplasm</location>
    </subcellularLocation>
    <subcellularLocation>
        <location evidence="2">Nucleus</location>
    </subcellularLocation>
</comment>
<evidence type="ECO:0000256" key="12">
    <source>
        <dbReference type="ARBA" id="ARBA00045850"/>
    </source>
</evidence>
<keyword evidence="9" id="KW-0378">Hydrolase</keyword>
<dbReference type="GO" id="GO:0004518">
    <property type="term" value="F:nuclease activity"/>
    <property type="evidence" value="ECO:0007669"/>
    <property type="project" value="UniProtKB-KW"/>
</dbReference>
<dbReference type="RefSeq" id="XP_011313338.1">
    <property type="nucleotide sequence ID" value="XM_011315036.1"/>
</dbReference>
<comment type="function">
    <text evidence="12">Transposase-derived protein that may have nuclease activity. Does not have transposase activity.</text>
</comment>
<evidence type="ECO:0000256" key="4">
    <source>
        <dbReference type="ARBA" id="ARBA00006958"/>
    </source>
</evidence>
<dbReference type="Pfam" id="PF13359">
    <property type="entry name" value="DDE_Tnp_4"/>
    <property type="match status" value="1"/>
</dbReference>
<dbReference type="GO" id="GO:0016787">
    <property type="term" value="F:hydrolase activity"/>
    <property type="evidence" value="ECO:0007669"/>
    <property type="project" value="UniProtKB-KW"/>
</dbReference>
<dbReference type="GeneID" id="105272812"/>
<evidence type="ECO:0000256" key="10">
    <source>
        <dbReference type="ARBA" id="ARBA00023242"/>
    </source>
</evidence>
<evidence type="ECO:0000256" key="2">
    <source>
        <dbReference type="ARBA" id="ARBA00004123"/>
    </source>
</evidence>